<dbReference type="GeneID" id="80820500"/>
<dbReference type="Gene3D" id="3.40.50.150">
    <property type="entry name" value="Vaccinia Virus protein VP39"/>
    <property type="match status" value="1"/>
</dbReference>
<name>A0A975WE50_9RHOB</name>
<comment type="caution">
    <text evidence="2">The sequence shown here is derived from an EMBL/GenBank/DDBJ whole genome shotgun (WGS) entry which is preliminary data.</text>
</comment>
<dbReference type="PANTHER" id="PTHR43591:SF24">
    <property type="entry name" value="2-METHOXY-6-POLYPRENYL-1,4-BENZOQUINOL METHYLASE, MITOCHONDRIAL"/>
    <property type="match status" value="1"/>
</dbReference>
<evidence type="ECO:0000313" key="3">
    <source>
        <dbReference type="Proteomes" id="UP000182932"/>
    </source>
</evidence>
<protein>
    <submittedName>
        <fullName evidence="2">Ubiquinone/menaquinone biosynthesis C-methylase UbiE</fullName>
    </submittedName>
</protein>
<keyword evidence="3" id="KW-1185">Reference proteome</keyword>
<dbReference type="AlphaFoldDB" id="A0A975WE50"/>
<dbReference type="InterPro" id="IPR013216">
    <property type="entry name" value="Methyltransf_11"/>
</dbReference>
<dbReference type="SUPFAM" id="SSF53335">
    <property type="entry name" value="S-adenosyl-L-methionine-dependent methyltransferases"/>
    <property type="match status" value="1"/>
</dbReference>
<dbReference type="EMBL" id="FNYY01000022">
    <property type="protein sequence ID" value="SEK05756.1"/>
    <property type="molecule type" value="Genomic_DNA"/>
</dbReference>
<accession>A0A975WE50</accession>
<dbReference type="Pfam" id="PF08241">
    <property type="entry name" value="Methyltransf_11"/>
    <property type="match status" value="1"/>
</dbReference>
<dbReference type="Proteomes" id="UP000182932">
    <property type="component" value="Unassembled WGS sequence"/>
</dbReference>
<reference evidence="2 3" key="1">
    <citation type="submission" date="2016-10" db="EMBL/GenBank/DDBJ databases">
        <authorList>
            <person name="Varghese N."/>
            <person name="Submissions S."/>
        </authorList>
    </citation>
    <scope>NUCLEOTIDE SEQUENCE [LARGE SCALE GENOMIC DNA]</scope>
    <source>
        <strain evidence="2 3">FF3</strain>
    </source>
</reference>
<evidence type="ECO:0000313" key="2">
    <source>
        <dbReference type="EMBL" id="SEK05756.1"/>
    </source>
</evidence>
<sequence>MAGGDTDFAGSIPEIYDAWLVPLIFEAHAEDMAQRVAALAPKDVLETAAGSGVVTRVLAPQLAATTRYVASDLNPPMLARAAARQPEGKGVHWQPADALDMPFGDASFDVVCCQFGVMFFADRIAGHREARRVLRPGGRYIFSTWDKIAENGFADCVAQAVAEVFPEDPPDFLARTPYGYHDPAGILSDLRAAGFADIAVDTIAGESRAASAREPAVAFCQGTPLRTEIEARDPSRLEEATAQAQARIAARYGSGPVTAPIRGHVVTALR</sequence>
<organism evidence="2 3">
    <name type="scientific">Marinovum algicola</name>
    <dbReference type="NCBI Taxonomy" id="42444"/>
    <lineage>
        <taxon>Bacteria</taxon>
        <taxon>Pseudomonadati</taxon>
        <taxon>Pseudomonadota</taxon>
        <taxon>Alphaproteobacteria</taxon>
        <taxon>Rhodobacterales</taxon>
        <taxon>Roseobacteraceae</taxon>
        <taxon>Marinovum</taxon>
    </lineage>
</organism>
<dbReference type="RefSeq" id="WP_074839082.1">
    <property type="nucleotide sequence ID" value="NZ_CATLQZ010000002.1"/>
</dbReference>
<dbReference type="CDD" id="cd02440">
    <property type="entry name" value="AdoMet_MTases"/>
    <property type="match status" value="1"/>
</dbReference>
<dbReference type="PANTHER" id="PTHR43591">
    <property type="entry name" value="METHYLTRANSFERASE"/>
    <property type="match status" value="1"/>
</dbReference>
<gene>
    <name evidence="2" type="ORF">SAMN04487940_12225</name>
</gene>
<evidence type="ECO:0000259" key="1">
    <source>
        <dbReference type="Pfam" id="PF08241"/>
    </source>
</evidence>
<dbReference type="InterPro" id="IPR029063">
    <property type="entry name" value="SAM-dependent_MTases_sf"/>
</dbReference>
<keyword evidence="2" id="KW-0830">Ubiquinone</keyword>
<feature type="domain" description="Methyltransferase type 11" evidence="1">
    <location>
        <begin position="45"/>
        <end position="142"/>
    </location>
</feature>
<dbReference type="GO" id="GO:0008757">
    <property type="term" value="F:S-adenosylmethionine-dependent methyltransferase activity"/>
    <property type="evidence" value="ECO:0007669"/>
    <property type="project" value="InterPro"/>
</dbReference>
<proteinExistence type="predicted"/>